<dbReference type="Pfam" id="PF02383">
    <property type="entry name" value="Syja_N"/>
    <property type="match status" value="1"/>
</dbReference>
<dbReference type="GeneID" id="63823455"/>
<accession>A0A165E6C9</accession>
<keyword evidence="4" id="KW-1185">Reference proteome</keyword>
<dbReference type="GO" id="GO:0046856">
    <property type="term" value="P:phosphatidylinositol dephosphorylation"/>
    <property type="evidence" value="ECO:0007669"/>
    <property type="project" value="TreeGrafter"/>
</dbReference>
<dbReference type="InterPro" id="IPR002013">
    <property type="entry name" value="SAC_dom"/>
</dbReference>
<dbReference type="PROSITE" id="PS50275">
    <property type="entry name" value="SAC"/>
    <property type="match status" value="1"/>
</dbReference>
<dbReference type="GO" id="GO:0005783">
    <property type="term" value="C:endoplasmic reticulum"/>
    <property type="evidence" value="ECO:0007669"/>
    <property type="project" value="TreeGrafter"/>
</dbReference>
<dbReference type="RefSeq" id="XP_040764061.1">
    <property type="nucleotide sequence ID" value="XM_040906426.1"/>
</dbReference>
<evidence type="ECO:0000313" key="4">
    <source>
        <dbReference type="Proteomes" id="UP000076871"/>
    </source>
</evidence>
<dbReference type="AlphaFoldDB" id="A0A165E6C9"/>
<dbReference type="PANTHER" id="PTHR45662:SF2">
    <property type="entry name" value="PHOSPHATIDYLINOSITOL-3-PHOSPHATASE SAC1"/>
    <property type="match status" value="1"/>
</dbReference>
<keyword evidence="1" id="KW-0812">Transmembrane</keyword>
<protein>
    <recommendedName>
        <fullName evidence="2">SAC domain-containing protein</fullName>
    </recommendedName>
</protein>
<evidence type="ECO:0000259" key="2">
    <source>
        <dbReference type="PROSITE" id="PS50275"/>
    </source>
</evidence>
<organism evidence="3 4">
    <name type="scientific">Laetiporus sulphureus 93-53</name>
    <dbReference type="NCBI Taxonomy" id="1314785"/>
    <lineage>
        <taxon>Eukaryota</taxon>
        <taxon>Fungi</taxon>
        <taxon>Dikarya</taxon>
        <taxon>Basidiomycota</taxon>
        <taxon>Agaricomycotina</taxon>
        <taxon>Agaricomycetes</taxon>
        <taxon>Polyporales</taxon>
        <taxon>Laetiporus</taxon>
    </lineage>
</organism>
<dbReference type="InParanoid" id="A0A165E6C9"/>
<dbReference type="OrthoDB" id="405996at2759"/>
<name>A0A165E6C9_9APHY</name>
<feature type="transmembrane region" description="Helical" evidence="1">
    <location>
        <begin position="61"/>
        <end position="80"/>
    </location>
</feature>
<dbReference type="Proteomes" id="UP000076871">
    <property type="component" value="Unassembled WGS sequence"/>
</dbReference>
<sequence length="661" mass="75973">MFPKTLHQRLTLYTNGNETYTFVPAEPVGARSLTIYRNSGDIVLNAPNAPLPVTAERYSKTIYGIYGLISLALTDYIIVITGRELRGRLMGHNVYRATEYDILPLNPDVSATAPSHPVESHLLALVRSHLAGGAFFFSYAWDLTRRLQAQWATLREDANRPLWEVADDRFFWNRFLQTRFIEVTRSNPDQNLSAYILPLLYGSFDVRGENINGHPLRICLISRRSRYRAGTRYFRRGIDRDGRAANFNETEQILLVGPDDTSVQLSFVQTRGSVPVFWAEVNTLRYKPDLQIMDLQETVNATRKHLLANMSIYGEQTLVNLVDHEGHEGPVKEAYERSISEAGVPDSRYEYFDFHNECKHMHWDRIEVLLSRIEDDLIRYGYFHLEASKPEPVMVQKGAIRTNCMDNLDRTNVAQSAIAKWILNRQLCALGILRENDVIDNYPEVIKDFREMWADHANLISIAYSGTGALKTDFTRTGERTRKGMLEDGYNSVMRYLKNNFFDGARQDAFDLMTGAFVPRRGWVPSSLVRDHRRLIVRAMPYIFYFSLFMIFAGLTLPRTSDYSLTYYFFLWFSLMSFSLVFIFAHGVEYVNWPRLIPLTHIVYYSGPGYRSANRGKGFNVPVLDQLKASADAGARKLVEGHQRAKSKIEEIEMGAKERVD</sequence>
<evidence type="ECO:0000313" key="3">
    <source>
        <dbReference type="EMBL" id="KZT06321.1"/>
    </source>
</evidence>
<feature type="transmembrane region" description="Helical" evidence="1">
    <location>
        <begin position="535"/>
        <end position="555"/>
    </location>
</feature>
<proteinExistence type="predicted"/>
<dbReference type="GO" id="GO:0043812">
    <property type="term" value="F:phosphatidylinositol-4-phosphate phosphatase activity"/>
    <property type="evidence" value="ECO:0007669"/>
    <property type="project" value="TreeGrafter"/>
</dbReference>
<dbReference type="STRING" id="1314785.A0A165E6C9"/>
<dbReference type="EMBL" id="KV427625">
    <property type="protein sequence ID" value="KZT06321.1"/>
    <property type="molecule type" value="Genomic_DNA"/>
</dbReference>
<dbReference type="FunCoup" id="A0A165E6C9">
    <property type="interactions" value="1054"/>
</dbReference>
<evidence type="ECO:0000256" key="1">
    <source>
        <dbReference type="SAM" id="Phobius"/>
    </source>
</evidence>
<reference evidence="3 4" key="1">
    <citation type="journal article" date="2016" name="Mol. Biol. Evol.">
        <title>Comparative Genomics of Early-Diverging Mushroom-Forming Fungi Provides Insights into the Origins of Lignocellulose Decay Capabilities.</title>
        <authorList>
            <person name="Nagy L.G."/>
            <person name="Riley R."/>
            <person name="Tritt A."/>
            <person name="Adam C."/>
            <person name="Daum C."/>
            <person name="Floudas D."/>
            <person name="Sun H."/>
            <person name="Yadav J.S."/>
            <person name="Pangilinan J."/>
            <person name="Larsson K.H."/>
            <person name="Matsuura K."/>
            <person name="Barry K."/>
            <person name="Labutti K."/>
            <person name="Kuo R."/>
            <person name="Ohm R.A."/>
            <person name="Bhattacharya S.S."/>
            <person name="Shirouzu T."/>
            <person name="Yoshinaga Y."/>
            <person name="Martin F.M."/>
            <person name="Grigoriev I.V."/>
            <person name="Hibbett D.S."/>
        </authorList>
    </citation>
    <scope>NUCLEOTIDE SEQUENCE [LARGE SCALE GENOMIC DNA]</scope>
    <source>
        <strain evidence="3 4">93-53</strain>
    </source>
</reference>
<gene>
    <name evidence="3" type="ORF">LAESUDRAFT_700727</name>
</gene>
<dbReference type="PANTHER" id="PTHR45662">
    <property type="entry name" value="PHOSPHATIDYLINOSITIDE PHOSPHATASE SAC1"/>
    <property type="match status" value="1"/>
</dbReference>
<keyword evidence="1" id="KW-0472">Membrane</keyword>
<feature type="transmembrane region" description="Helical" evidence="1">
    <location>
        <begin position="567"/>
        <end position="585"/>
    </location>
</feature>
<feature type="domain" description="SAC" evidence="2">
    <location>
        <begin position="126"/>
        <end position="466"/>
    </location>
</feature>
<keyword evidence="1" id="KW-1133">Transmembrane helix</keyword>